<dbReference type="Gene3D" id="1.25.40.10">
    <property type="entry name" value="Tetratricopeptide repeat domain"/>
    <property type="match status" value="3"/>
</dbReference>
<keyword evidence="5" id="KW-1185">Reference proteome</keyword>
<keyword evidence="1" id="KW-0677">Repeat</keyword>
<dbReference type="FunFam" id="1.25.40.10:FF:001552">
    <property type="entry name" value="Predicted protein"/>
    <property type="match status" value="1"/>
</dbReference>
<evidence type="ECO:0000256" key="1">
    <source>
        <dbReference type="ARBA" id="ARBA00022737"/>
    </source>
</evidence>
<dbReference type="PANTHER" id="PTHR46935">
    <property type="entry name" value="OS01G0674700 PROTEIN"/>
    <property type="match status" value="1"/>
</dbReference>
<feature type="region of interest" description="Disordered" evidence="3">
    <location>
        <begin position="41"/>
        <end position="71"/>
    </location>
</feature>
<proteinExistence type="predicted"/>
<evidence type="ECO:0000256" key="3">
    <source>
        <dbReference type="SAM" id="MobiDB-lite"/>
    </source>
</evidence>
<dbReference type="NCBIfam" id="TIGR00756">
    <property type="entry name" value="PPR"/>
    <property type="match status" value="3"/>
</dbReference>
<dbReference type="InterPro" id="IPR011990">
    <property type="entry name" value="TPR-like_helical_dom_sf"/>
</dbReference>
<protein>
    <recommendedName>
        <fullName evidence="6">Pentatricopeptide repeat-containing protein</fullName>
    </recommendedName>
</protein>
<gene>
    <name evidence="4" type="ORF">TIFTF001_004636</name>
</gene>
<evidence type="ECO:0008006" key="6">
    <source>
        <dbReference type="Google" id="ProtNLM"/>
    </source>
</evidence>
<dbReference type="Proteomes" id="UP001187192">
    <property type="component" value="Unassembled WGS sequence"/>
</dbReference>
<evidence type="ECO:0000313" key="5">
    <source>
        <dbReference type="Proteomes" id="UP001187192"/>
    </source>
</evidence>
<feature type="repeat" description="PPR" evidence="2">
    <location>
        <begin position="385"/>
        <end position="419"/>
    </location>
</feature>
<feature type="repeat" description="PPR" evidence="2">
    <location>
        <begin position="490"/>
        <end position="524"/>
    </location>
</feature>
<accession>A0AA87ZCB5</accession>
<evidence type="ECO:0000313" key="4">
    <source>
        <dbReference type="EMBL" id="GMN34334.1"/>
    </source>
</evidence>
<dbReference type="EMBL" id="BTGU01000004">
    <property type="protein sequence ID" value="GMN34334.1"/>
    <property type="molecule type" value="Genomic_DNA"/>
</dbReference>
<dbReference type="AlphaFoldDB" id="A0AA87ZCB5"/>
<comment type="caution">
    <text evidence="4">The sequence shown here is derived from an EMBL/GenBank/DDBJ whole genome shotgun (WGS) entry which is preliminary data.</text>
</comment>
<feature type="region of interest" description="Disordered" evidence="3">
    <location>
        <begin position="1"/>
        <end position="20"/>
    </location>
</feature>
<dbReference type="GO" id="GO:0009507">
    <property type="term" value="C:chloroplast"/>
    <property type="evidence" value="ECO:0007669"/>
    <property type="project" value="TreeGrafter"/>
</dbReference>
<sequence>MEALSKPPQAPPQFKPDAGRIKRYLLKKGVDPTPKIVHTLRKKEIQKHNRRAKRLADRSPNPPLTESQKQALAEESHFQTLRREYRDFNRAVVGRPWERLDSVEIATLSAEYGGEKLKREELRELGQMFELRRREELRWVLDDDVELREEWLEGEKRPWDPSKRRRSEAEVIRFLVDRLCGTKLTTKDWKLQRIMKQSGLQFTEKQLLRIVEGLGAKGCWKQALSVVEWLYGDKERRLYKSRFVYTKLLAVLGKARRPEEALDVFNTMRGDCYTYPDMAAYHSIAVTLGQAGHLKELLKIMECMRQKPPKRTKNVHKKNWDPVLEPDVVVYNAGVSWVFKQLRERGLKPNGATFGLAMEVMLQSGKYGLVHEYFEKMRKSGQTPKALTYKVLVRAFSGEGKVNEAVEVVRDMEQRGVVGASSVYYELACCLCSNGMWEDAMLEVEKMKKLSYTRPLEVAFTGMILSSMKAGYIKDCISIFEHMKTHCSPNIGTLNIMLKVYGHNDMFSKAKELFEEIKKGNSDSSPSSDGGTTFLVPDEYTYNSMLEASASALQWEYFEYVYKEMVLSGYQLEQHKHASLLLEASKAGKWHLLEHAFDAILESGEIPNSMYFTEMVLQAIARHDYERAVTLVNTTALAPFQVSEEQWKDLFEKNGERISQDNLDKLLCALENCNVKSEATVVNLSRALQCLCESGPSRDLATSTSFGSKLMEKSRLDGNEEISFSKEETKPRHYEELIIDDDDDSDEKPLLDSSDVSFGVSSVVPSSSSTDIIGAEMISGTSKNGFHEDGKTNWPNGKFGFAENEVADDSSDPFPSKLSRISSTENCEDIDEMELEALLGGFGDSDESNLPSAYEVLEVWKERRKKDGMFSFQPWPEIKP</sequence>
<organism evidence="4 5">
    <name type="scientific">Ficus carica</name>
    <name type="common">Common fig</name>
    <dbReference type="NCBI Taxonomy" id="3494"/>
    <lineage>
        <taxon>Eukaryota</taxon>
        <taxon>Viridiplantae</taxon>
        <taxon>Streptophyta</taxon>
        <taxon>Embryophyta</taxon>
        <taxon>Tracheophyta</taxon>
        <taxon>Spermatophyta</taxon>
        <taxon>Magnoliopsida</taxon>
        <taxon>eudicotyledons</taxon>
        <taxon>Gunneridae</taxon>
        <taxon>Pentapetalae</taxon>
        <taxon>rosids</taxon>
        <taxon>fabids</taxon>
        <taxon>Rosales</taxon>
        <taxon>Moraceae</taxon>
        <taxon>Ficeae</taxon>
        <taxon>Ficus</taxon>
    </lineage>
</organism>
<name>A0AA87ZCB5_FICCA</name>
<dbReference type="Pfam" id="PF01535">
    <property type="entry name" value="PPR"/>
    <property type="match status" value="4"/>
</dbReference>
<dbReference type="InterPro" id="IPR044645">
    <property type="entry name" value="DG1/EMB2279-like"/>
</dbReference>
<dbReference type="Pfam" id="PF13812">
    <property type="entry name" value="PPR_3"/>
    <property type="match status" value="1"/>
</dbReference>
<dbReference type="GO" id="GO:0009658">
    <property type="term" value="P:chloroplast organization"/>
    <property type="evidence" value="ECO:0007669"/>
    <property type="project" value="InterPro"/>
</dbReference>
<dbReference type="PROSITE" id="PS51375">
    <property type="entry name" value="PPR"/>
    <property type="match status" value="3"/>
</dbReference>
<dbReference type="InterPro" id="IPR002885">
    <property type="entry name" value="PPR_rpt"/>
</dbReference>
<reference evidence="4" key="1">
    <citation type="submission" date="2023-07" db="EMBL/GenBank/DDBJ databases">
        <title>draft genome sequence of fig (Ficus carica).</title>
        <authorList>
            <person name="Takahashi T."/>
            <person name="Nishimura K."/>
        </authorList>
    </citation>
    <scope>NUCLEOTIDE SEQUENCE</scope>
</reference>
<evidence type="ECO:0000256" key="2">
    <source>
        <dbReference type="PROSITE-ProRule" id="PRU00708"/>
    </source>
</evidence>
<feature type="repeat" description="PPR" evidence="2">
    <location>
        <begin position="538"/>
        <end position="572"/>
    </location>
</feature>
<dbReference type="PANTHER" id="PTHR46935:SF2">
    <property type="entry name" value="PENTACOTRIPEPTIDE-REPEAT REGION OF PRORP DOMAIN-CONTAINING PROTEIN"/>
    <property type="match status" value="1"/>
</dbReference>